<sequence>MKFRAHDTFFIRKGWLSKGMKYINLKPDVFVDKEENPMDVLGIGSNMVKALRYWLQAVGLTNEPASGKRIQTFTELGNMVYINDRYIEEIGTLHLLHYKLASNLSEATAWYYFFNEFSMSEFTKEDFVTSLQNYVMMSEHEGSVAIRSLNDDFSCIVNSYLPRYKTNPNKISAENNIDCPFGELGFIDILSKDKKTFKKAIPMVNSFNPWVILAIISEQCNGKTEISLNELLTSKCNIGRIFNFDSITMLEVLRKVEKIGAIKIIRTAGLDMVRIIKNYSFIECVENYYLSINEQ</sequence>
<name>A0A099I3K3_CLOIN</name>
<dbReference type="InterPro" id="IPR025248">
    <property type="entry name" value="DUF4007"/>
</dbReference>
<organism evidence="2 3">
    <name type="scientific">Clostridium innocuum</name>
    <dbReference type="NCBI Taxonomy" id="1522"/>
    <lineage>
        <taxon>Bacteria</taxon>
        <taxon>Bacillati</taxon>
        <taxon>Bacillota</taxon>
        <taxon>Clostridia</taxon>
        <taxon>Eubacteriales</taxon>
        <taxon>Clostridiaceae</taxon>
        <taxon>Clostridium</taxon>
    </lineage>
</organism>
<dbReference type="EMBL" id="JQIF01000113">
    <property type="protein sequence ID" value="KGJ51438.1"/>
    <property type="molecule type" value="Genomic_DNA"/>
</dbReference>
<reference evidence="2 3" key="1">
    <citation type="submission" date="2014-08" db="EMBL/GenBank/DDBJ databases">
        <title>Clostridium innocuum, an unnegligible vancomycin-resistant pathogen causing extra-intestinal infections.</title>
        <authorList>
            <person name="Feng Y."/>
            <person name="Chiu C.-H."/>
        </authorList>
    </citation>
    <scope>NUCLEOTIDE SEQUENCE [LARGE SCALE GENOMIC DNA]</scope>
    <source>
        <strain evidence="2 3">AN88</strain>
    </source>
</reference>
<evidence type="ECO:0000313" key="3">
    <source>
        <dbReference type="Proteomes" id="UP000030008"/>
    </source>
</evidence>
<dbReference type="RefSeq" id="WP_044907970.1">
    <property type="nucleotide sequence ID" value="NZ_JQIF01000113.1"/>
</dbReference>
<feature type="domain" description="DUF4007" evidence="1">
    <location>
        <begin position="3"/>
        <end position="289"/>
    </location>
</feature>
<accession>A0A099I3K3</accession>
<evidence type="ECO:0000259" key="1">
    <source>
        <dbReference type="Pfam" id="PF13182"/>
    </source>
</evidence>
<evidence type="ECO:0000313" key="2">
    <source>
        <dbReference type="EMBL" id="KGJ51438.1"/>
    </source>
</evidence>
<proteinExistence type="predicted"/>
<gene>
    <name evidence="2" type="ORF">CIAN88_20990</name>
</gene>
<dbReference type="Pfam" id="PF13182">
    <property type="entry name" value="DUF4007"/>
    <property type="match status" value="1"/>
</dbReference>
<dbReference type="Proteomes" id="UP000030008">
    <property type="component" value="Unassembled WGS sequence"/>
</dbReference>
<dbReference type="AlphaFoldDB" id="A0A099I3K3"/>
<protein>
    <recommendedName>
        <fullName evidence="1">DUF4007 domain-containing protein</fullName>
    </recommendedName>
</protein>
<comment type="caution">
    <text evidence="2">The sequence shown here is derived from an EMBL/GenBank/DDBJ whole genome shotgun (WGS) entry which is preliminary data.</text>
</comment>